<organism evidence="2 3">
    <name type="scientific">Chionoecetes opilio</name>
    <name type="common">Atlantic snow crab</name>
    <name type="synonym">Cancer opilio</name>
    <dbReference type="NCBI Taxonomy" id="41210"/>
    <lineage>
        <taxon>Eukaryota</taxon>
        <taxon>Metazoa</taxon>
        <taxon>Ecdysozoa</taxon>
        <taxon>Arthropoda</taxon>
        <taxon>Crustacea</taxon>
        <taxon>Multicrustacea</taxon>
        <taxon>Malacostraca</taxon>
        <taxon>Eumalacostraca</taxon>
        <taxon>Eucarida</taxon>
        <taxon>Decapoda</taxon>
        <taxon>Pleocyemata</taxon>
        <taxon>Brachyura</taxon>
        <taxon>Eubrachyura</taxon>
        <taxon>Majoidea</taxon>
        <taxon>Majidae</taxon>
        <taxon>Chionoecetes</taxon>
    </lineage>
</organism>
<keyword evidence="3" id="KW-1185">Reference proteome</keyword>
<dbReference type="InterPro" id="IPR026254">
    <property type="entry name" value="RNF31-like"/>
</dbReference>
<dbReference type="EMBL" id="JACEEZ010011360">
    <property type="protein sequence ID" value="KAG0721320.1"/>
    <property type="molecule type" value="Genomic_DNA"/>
</dbReference>
<dbReference type="GO" id="GO:0070530">
    <property type="term" value="F:K63-linked polyubiquitin modification-dependent protein binding"/>
    <property type="evidence" value="ECO:0007669"/>
    <property type="project" value="TreeGrafter"/>
</dbReference>
<feature type="domain" description="RNF31 C-terminal" evidence="1">
    <location>
        <begin position="73"/>
        <end position="167"/>
    </location>
</feature>
<dbReference type="AlphaFoldDB" id="A0A8J5CW87"/>
<protein>
    <submittedName>
        <fullName evidence="2">E3 ubiquitin-protein ligase RNF31</fullName>
    </submittedName>
</protein>
<gene>
    <name evidence="2" type="primary">RNF31</name>
    <name evidence="2" type="ORF">GWK47_006430</name>
</gene>
<evidence type="ECO:0000259" key="1">
    <source>
        <dbReference type="Pfam" id="PF18091"/>
    </source>
</evidence>
<dbReference type="GO" id="GO:1990450">
    <property type="term" value="F:linear polyubiquitin binding"/>
    <property type="evidence" value="ECO:0007669"/>
    <property type="project" value="TreeGrafter"/>
</dbReference>
<evidence type="ECO:0000313" key="3">
    <source>
        <dbReference type="Proteomes" id="UP000770661"/>
    </source>
</evidence>
<name>A0A8J5CW87_CHIOP</name>
<dbReference type="OrthoDB" id="9978677at2759"/>
<dbReference type="Proteomes" id="UP000770661">
    <property type="component" value="Unassembled WGS sequence"/>
</dbReference>
<dbReference type="Pfam" id="PF18091">
    <property type="entry name" value="E3_UbLigase_RBR"/>
    <property type="match status" value="1"/>
</dbReference>
<dbReference type="Pfam" id="PF22191">
    <property type="entry name" value="IBR_1"/>
    <property type="match status" value="1"/>
</dbReference>
<dbReference type="InterPro" id="IPR041031">
    <property type="entry name" value="RNF31_C"/>
</dbReference>
<dbReference type="Gene3D" id="1.20.120.1750">
    <property type="match status" value="1"/>
</dbReference>
<evidence type="ECO:0000313" key="2">
    <source>
        <dbReference type="EMBL" id="KAG0721320.1"/>
    </source>
</evidence>
<dbReference type="GO" id="GO:0036435">
    <property type="term" value="F:K48-linked polyubiquitin modification-dependent protein binding"/>
    <property type="evidence" value="ECO:0007669"/>
    <property type="project" value="TreeGrafter"/>
</dbReference>
<sequence length="207" mass="23604">MFKTECARFTYSLAKGGCMHFKCTQCKYEFCSGCGQPFRQGAKCPVGPYCERLGLHAHHPRNCLFYLRDKEPQQLQNLLKDASVSYDTEAPKGREKKTGWRTLCQVQEQKELADGLKDDVCGRTVPSGYAGLCRLHYTEYLVEKINAHKLDPVNIFDEADLRVCLRRNGKTVPVRRWESEKLYRDKLIKVSTSALLPPLPAACHSRS</sequence>
<dbReference type="PANTHER" id="PTHR16004:SF2">
    <property type="entry name" value="E3 UBIQUITIN-PROTEIN LIGASE LUBEL"/>
    <property type="match status" value="1"/>
</dbReference>
<proteinExistence type="predicted"/>
<comment type="caution">
    <text evidence="2">The sequence shown here is derived from an EMBL/GenBank/DDBJ whole genome shotgun (WGS) entry which is preliminary data.</text>
</comment>
<reference evidence="2" key="1">
    <citation type="submission" date="2020-07" db="EMBL/GenBank/DDBJ databases">
        <title>The High-quality genome of the commercially important snow crab, Chionoecetes opilio.</title>
        <authorList>
            <person name="Jeong J.-H."/>
            <person name="Ryu S."/>
        </authorList>
    </citation>
    <scope>NUCLEOTIDE SEQUENCE</scope>
    <source>
        <strain evidence="2">MADBK_172401_WGS</strain>
        <tissue evidence="2">Digestive gland</tissue>
    </source>
</reference>
<accession>A0A8J5CW87</accession>
<dbReference type="GO" id="GO:0097039">
    <property type="term" value="P:protein linear polyubiquitination"/>
    <property type="evidence" value="ECO:0007669"/>
    <property type="project" value="TreeGrafter"/>
</dbReference>
<dbReference type="GO" id="GO:0071797">
    <property type="term" value="C:LUBAC complex"/>
    <property type="evidence" value="ECO:0007669"/>
    <property type="project" value="InterPro"/>
</dbReference>
<dbReference type="GO" id="GO:0061630">
    <property type="term" value="F:ubiquitin protein ligase activity"/>
    <property type="evidence" value="ECO:0007669"/>
    <property type="project" value="TreeGrafter"/>
</dbReference>
<dbReference type="PANTHER" id="PTHR16004">
    <property type="entry name" value="RING FINGER PROTEIN 31-RELATED"/>
    <property type="match status" value="1"/>
</dbReference>